<accession>A0A1H9IQ68</accession>
<keyword evidence="3" id="KW-1185">Reference proteome</keyword>
<dbReference type="InterPro" id="IPR011528">
    <property type="entry name" value="NERD"/>
</dbReference>
<sequence length="333" mass="39863">MHKEHDIPPRLLRLIAIQRNLVNQHPILTKIEDEIASYSSGYQGELSIDYHINYILDPHNKLHNLRIPLKNWHFEIDTLLVFEKFMLALEIKNLRGDIYIDHEAGIMKQLHNEEEKVYQSPLVQVEKQVRQLNYWLSQRNYHVPIEPLVVFVNPNVHLKANHSRIIYPFILSHKYYEIKAQYQKYDSIKQRSILIDSLIKHTELDNQQILKHFNLTKSDFKPGVICPQCHLKTVIREKYQWLCTACQYKDKHSFISALKEYFLLFGPVISAKEAREWLQINISTARYLLKSLKFNQIGKKKYTKYIMDFDLRKDFEYLIEYNKAQYKQKISMS</sequence>
<dbReference type="STRING" id="571933.SAMN05216362_1268"/>
<feature type="domain" description="NERD" evidence="1">
    <location>
        <begin position="40"/>
        <end position="155"/>
    </location>
</feature>
<dbReference type="AlphaFoldDB" id="A0A1H9IQ68"/>
<protein>
    <submittedName>
        <fullName evidence="2">Nuclease-related domain-containing protein</fullName>
    </submittedName>
</protein>
<dbReference type="RefSeq" id="WP_177176375.1">
    <property type="nucleotide sequence ID" value="NZ_FOES01000026.1"/>
</dbReference>
<dbReference type="PROSITE" id="PS50965">
    <property type="entry name" value="NERD"/>
    <property type="match status" value="1"/>
</dbReference>
<reference evidence="2 3" key="1">
    <citation type="submission" date="2016-10" db="EMBL/GenBank/DDBJ databases">
        <authorList>
            <person name="de Groot N.N."/>
        </authorList>
    </citation>
    <scope>NUCLEOTIDE SEQUENCE [LARGE SCALE GENOMIC DNA]</scope>
    <source>
        <strain evidence="2 3">DSM 21633</strain>
    </source>
</reference>
<dbReference type="Proteomes" id="UP000199427">
    <property type="component" value="Unassembled WGS sequence"/>
</dbReference>
<dbReference type="Pfam" id="PF08378">
    <property type="entry name" value="NERD"/>
    <property type="match status" value="1"/>
</dbReference>
<dbReference type="EMBL" id="FOES01000026">
    <property type="protein sequence ID" value="SEQ76753.1"/>
    <property type="molecule type" value="Genomic_DNA"/>
</dbReference>
<evidence type="ECO:0000313" key="2">
    <source>
        <dbReference type="EMBL" id="SEQ76753.1"/>
    </source>
</evidence>
<evidence type="ECO:0000259" key="1">
    <source>
        <dbReference type="PROSITE" id="PS50965"/>
    </source>
</evidence>
<organism evidence="2 3">
    <name type="scientific">Piscibacillus halophilus</name>
    <dbReference type="NCBI Taxonomy" id="571933"/>
    <lineage>
        <taxon>Bacteria</taxon>
        <taxon>Bacillati</taxon>
        <taxon>Bacillota</taxon>
        <taxon>Bacilli</taxon>
        <taxon>Bacillales</taxon>
        <taxon>Bacillaceae</taxon>
        <taxon>Piscibacillus</taxon>
    </lineage>
</organism>
<evidence type="ECO:0000313" key="3">
    <source>
        <dbReference type="Proteomes" id="UP000199427"/>
    </source>
</evidence>
<gene>
    <name evidence="2" type="ORF">SAMN05216362_1268</name>
</gene>
<proteinExistence type="predicted"/>
<name>A0A1H9IQ68_9BACI</name>